<comment type="caution">
    <text evidence="2">The sequence shown here is derived from an EMBL/GenBank/DDBJ whole genome shotgun (WGS) entry which is preliminary data.</text>
</comment>
<organism evidence="2 3">
    <name type="scientific">Roseovarius bejariae</name>
    <dbReference type="NCBI Taxonomy" id="2576383"/>
    <lineage>
        <taxon>Bacteria</taxon>
        <taxon>Pseudomonadati</taxon>
        <taxon>Pseudomonadota</taxon>
        <taxon>Alphaproteobacteria</taxon>
        <taxon>Rhodobacterales</taxon>
        <taxon>Roseobacteraceae</taxon>
        <taxon>Roseovarius</taxon>
    </lineage>
</organism>
<dbReference type="GO" id="GO:0016747">
    <property type="term" value="F:acyltransferase activity, transferring groups other than amino-acyl groups"/>
    <property type="evidence" value="ECO:0007669"/>
    <property type="project" value="InterPro"/>
</dbReference>
<gene>
    <name evidence="2" type="ORF">FDP25_06170</name>
</gene>
<dbReference type="RefSeq" id="WP_154149936.1">
    <property type="nucleotide sequence ID" value="NZ_SZWE01000001.1"/>
</dbReference>
<keyword evidence="3" id="KW-1185">Reference proteome</keyword>
<dbReference type="Gene3D" id="3.40.630.30">
    <property type="match status" value="1"/>
</dbReference>
<proteinExistence type="predicted"/>
<evidence type="ECO:0000313" key="2">
    <source>
        <dbReference type="EMBL" id="MRU15012.1"/>
    </source>
</evidence>
<dbReference type="PROSITE" id="PS51186">
    <property type="entry name" value="GNAT"/>
    <property type="match status" value="1"/>
</dbReference>
<keyword evidence="2" id="KW-0808">Transferase</keyword>
<dbReference type="EMBL" id="SZWE01000001">
    <property type="protein sequence ID" value="MRU15012.1"/>
    <property type="molecule type" value="Genomic_DNA"/>
</dbReference>
<accession>A0A844CK19</accession>
<evidence type="ECO:0000313" key="3">
    <source>
        <dbReference type="Proteomes" id="UP000564704"/>
    </source>
</evidence>
<dbReference type="OrthoDB" id="6293260at2"/>
<evidence type="ECO:0000259" key="1">
    <source>
        <dbReference type="PROSITE" id="PS51186"/>
    </source>
</evidence>
<name>A0A844CK19_9RHOB</name>
<dbReference type="AlphaFoldDB" id="A0A844CK19"/>
<feature type="domain" description="N-acetyltransferase" evidence="1">
    <location>
        <begin position="15"/>
        <end position="170"/>
    </location>
</feature>
<dbReference type="InterPro" id="IPR051531">
    <property type="entry name" value="N-acetyltransferase"/>
</dbReference>
<sequence length="183" mass="20680">MTAPFTIPTLETERLILRAPRESDFGQERDFFASEDSRFVGGPLPEQQVWRNLAMLMGHWAFRGYGFWGLEDKETGTYLGRVGLWFPHGWLEREIGWTLMPHATGKGYATEAAEAARAHAYDILGWETAISQIDPTNEPSKAVARRLGASFEKMYDDPLYGPVEIWRHLAPADLENGGMEAYA</sequence>
<dbReference type="InterPro" id="IPR000182">
    <property type="entry name" value="GNAT_dom"/>
</dbReference>
<dbReference type="Proteomes" id="UP000564704">
    <property type="component" value="Unassembled WGS sequence"/>
</dbReference>
<dbReference type="InterPro" id="IPR016181">
    <property type="entry name" value="Acyl_CoA_acyltransferase"/>
</dbReference>
<dbReference type="Pfam" id="PF13302">
    <property type="entry name" value="Acetyltransf_3"/>
    <property type="match status" value="1"/>
</dbReference>
<protein>
    <submittedName>
        <fullName evidence="2">GNAT family N-acetyltransferase</fullName>
    </submittedName>
</protein>
<dbReference type="SUPFAM" id="SSF55729">
    <property type="entry name" value="Acyl-CoA N-acyltransferases (Nat)"/>
    <property type="match status" value="1"/>
</dbReference>
<reference evidence="2 3" key="1">
    <citation type="submission" date="2019-05" db="EMBL/GenBank/DDBJ databases">
        <title>Roseovarius bejariae sp. nov., a moderately halophylic bacterium isolated from a saline soil in Rambla Salada (Murcia).</title>
        <authorList>
            <person name="Castro D.J."/>
            <person name="Gomez-Altuve A."/>
            <person name="Reina J.C."/>
            <person name="Rodriguez M."/>
            <person name="Sampedro I."/>
            <person name="Llamas I."/>
            <person name="Martinez-Checa F."/>
        </authorList>
    </citation>
    <scope>NUCLEOTIDE SEQUENCE [LARGE SCALE GENOMIC DNA]</scope>
    <source>
        <strain evidence="2 3">A21</strain>
    </source>
</reference>
<dbReference type="PANTHER" id="PTHR43792:SF1">
    <property type="entry name" value="N-ACETYLTRANSFERASE DOMAIN-CONTAINING PROTEIN"/>
    <property type="match status" value="1"/>
</dbReference>
<dbReference type="PANTHER" id="PTHR43792">
    <property type="entry name" value="GNAT FAMILY, PUTATIVE (AFU_ORTHOLOGUE AFUA_3G00765)-RELATED-RELATED"/>
    <property type="match status" value="1"/>
</dbReference>